<dbReference type="Gene3D" id="3.90.1530.10">
    <property type="entry name" value="Conserved hypothetical protein from pyrococcus furiosus pfu- 392566-001, ParB domain"/>
    <property type="match status" value="1"/>
</dbReference>
<evidence type="ECO:0000256" key="1">
    <source>
        <dbReference type="SAM" id="Coils"/>
    </source>
</evidence>
<dbReference type="AlphaFoldDB" id="A0AAN5ANT9"/>
<keyword evidence="1" id="KW-0175">Coiled coil</keyword>
<name>A0AAN5ANT9_9BACT</name>
<evidence type="ECO:0000313" key="3">
    <source>
        <dbReference type="Proteomes" id="UP001310022"/>
    </source>
</evidence>
<accession>A0AAN5ANT9</accession>
<organism evidence="2 3">
    <name type="scientific">Persicobacter diffluens</name>
    <dbReference type="NCBI Taxonomy" id="981"/>
    <lineage>
        <taxon>Bacteria</taxon>
        <taxon>Pseudomonadati</taxon>
        <taxon>Bacteroidota</taxon>
        <taxon>Cytophagia</taxon>
        <taxon>Cytophagales</taxon>
        <taxon>Persicobacteraceae</taxon>
        <taxon>Persicobacter</taxon>
    </lineage>
</organism>
<evidence type="ECO:0000313" key="2">
    <source>
        <dbReference type="EMBL" id="GJM63178.1"/>
    </source>
</evidence>
<keyword evidence="3" id="KW-1185">Reference proteome</keyword>
<dbReference type="EMBL" id="BQKE01000002">
    <property type="protein sequence ID" value="GJM63178.1"/>
    <property type="molecule type" value="Genomic_DNA"/>
</dbReference>
<evidence type="ECO:0008006" key="4">
    <source>
        <dbReference type="Google" id="ProtNLM"/>
    </source>
</evidence>
<dbReference type="SUPFAM" id="SSF110849">
    <property type="entry name" value="ParB/Sulfiredoxin"/>
    <property type="match status" value="1"/>
</dbReference>
<comment type="caution">
    <text evidence="2">The sequence shown here is derived from an EMBL/GenBank/DDBJ whole genome shotgun (WGS) entry which is preliminary data.</text>
</comment>
<dbReference type="InterPro" id="IPR036086">
    <property type="entry name" value="ParB/Sulfiredoxin_sf"/>
</dbReference>
<gene>
    <name evidence="2" type="ORF">PEDI_37300</name>
</gene>
<sequence length="311" mass="35698">MAKKKASNRANLDTLNNLSVNAQKFSQTKVVSDGTLADEIKKNITIHPELQKYIRPLSESEYQILEQNIMANNRIFDPLIVWKSADKYYLVDGHHRYSIAQKHKVDFNIALLDNHPDMEAVKVFMDEKQLGQRNMTGEEIAFLRGATYEHRKIKDPSQKRAGGGDTAEELSQVFHVNPKTIKRDALFYKGAIKLPDETRQMLIQGALPYTKRQIEDLGRSEMDGAAFLEQMESKKEKTATNVANPLVKPNLTPIQKQENFIRNNISKLMKERNRKTFYSNLSKSSEQDKQALKSTLEELKQEVQEYLNILG</sequence>
<proteinExistence type="predicted"/>
<dbReference type="Proteomes" id="UP001310022">
    <property type="component" value="Unassembled WGS sequence"/>
</dbReference>
<dbReference type="RefSeq" id="WP_338238382.1">
    <property type="nucleotide sequence ID" value="NZ_BQKE01000002.1"/>
</dbReference>
<reference evidence="2 3" key="1">
    <citation type="submission" date="2021-12" db="EMBL/GenBank/DDBJ databases">
        <title>Genome sequencing of bacteria with rrn-lacking chromosome and rrn-plasmid.</title>
        <authorList>
            <person name="Anda M."/>
            <person name="Iwasaki W."/>
        </authorList>
    </citation>
    <scope>NUCLEOTIDE SEQUENCE [LARGE SCALE GENOMIC DNA]</scope>
    <source>
        <strain evidence="2 3">NBRC 15940</strain>
    </source>
</reference>
<feature type="coiled-coil region" evidence="1">
    <location>
        <begin position="282"/>
        <end position="309"/>
    </location>
</feature>
<protein>
    <recommendedName>
        <fullName evidence="4">ParB/Sulfiredoxin domain-containing protein</fullName>
    </recommendedName>
</protein>